<dbReference type="Gene3D" id="6.10.340.10">
    <property type="match status" value="1"/>
</dbReference>
<dbReference type="InterPro" id="IPR003660">
    <property type="entry name" value="HAMP_dom"/>
</dbReference>
<keyword evidence="1 7" id="KW-0812">Transmembrane</keyword>
<dbReference type="STRING" id="469383.Cwoe_3406"/>
<protein>
    <submittedName>
        <fullName evidence="10">Methyl-accepting chemotaxis sensory transducer</fullName>
    </submittedName>
</protein>
<proteinExistence type="inferred from homology"/>
<evidence type="ECO:0000313" key="10">
    <source>
        <dbReference type="EMBL" id="ADB51824.1"/>
    </source>
</evidence>
<evidence type="ECO:0000259" key="9">
    <source>
        <dbReference type="PROSITE" id="PS50885"/>
    </source>
</evidence>
<dbReference type="PROSITE" id="PS50885">
    <property type="entry name" value="HAMP"/>
    <property type="match status" value="3"/>
</dbReference>
<dbReference type="GO" id="GO:0016020">
    <property type="term" value="C:membrane"/>
    <property type="evidence" value="ECO:0007669"/>
    <property type="project" value="InterPro"/>
</dbReference>
<accession>D3EZ59</accession>
<keyword evidence="2 7" id="KW-1133">Transmembrane helix</keyword>
<dbReference type="EMBL" id="CP001854">
    <property type="protein sequence ID" value="ADB51824.1"/>
    <property type="molecule type" value="Genomic_DNA"/>
</dbReference>
<evidence type="ECO:0000256" key="1">
    <source>
        <dbReference type="ARBA" id="ARBA00022692"/>
    </source>
</evidence>
<reference evidence="11" key="2">
    <citation type="submission" date="2010-01" db="EMBL/GenBank/DDBJ databases">
        <title>The complete genome of Conexibacter woesei DSM 14684.</title>
        <authorList>
            <consortium name="US DOE Joint Genome Institute (JGI-PGF)"/>
            <person name="Lucas S."/>
            <person name="Copeland A."/>
            <person name="Lapidus A."/>
            <person name="Glavina del Rio T."/>
            <person name="Dalin E."/>
            <person name="Tice H."/>
            <person name="Bruce D."/>
            <person name="Goodwin L."/>
            <person name="Pitluck S."/>
            <person name="Kyrpides N."/>
            <person name="Mavromatis K."/>
            <person name="Ivanova N."/>
            <person name="Mikhailova N."/>
            <person name="Chertkov O."/>
            <person name="Brettin T."/>
            <person name="Detter J.C."/>
            <person name="Han C."/>
            <person name="Larimer F."/>
            <person name="Land M."/>
            <person name="Hauser L."/>
            <person name="Markowitz V."/>
            <person name="Cheng J.-F."/>
            <person name="Hugenholtz P."/>
            <person name="Woyke T."/>
            <person name="Wu D."/>
            <person name="Pukall R."/>
            <person name="Steenblock K."/>
            <person name="Schneider S."/>
            <person name="Klenk H.-P."/>
            <person name="Eisen J.A."/>
        </authorList>
    </citation>
    <scope>NUCLEOTIDE SEQUENCE [LARGE SCALE GENOMIC DNA]</scope>
    <source>
        <strain evidence="11">DSM 14684 / CIP 108061 / JCM 11494 / NBRC 100937 / ID131577</strain>
    </source>
</reference>
<evidence type="ECO:0000256" key="6">
    <source>
        <dbReference type="SAM" id="MobiDB-lite"/>
    </source>
</evidence>
<dbReference type="eggNOG" id="COG2770">
    <property type="taxonomic scope" value="Bacteria"/>
</dbReference>
<dbReference type="PANTHER" id="PTHR32089">
    <property type="entry name" value="METHYL-ACCEPTING CHEMOTAXIS PROTEIN MCPB"/>
    <property type="match status" value="1"/>
</dbReference>
<dbReference type="Pfam" id="PF12729">
    <property type="entry name" value="4HB_MCP_1"/>
    <property type="match status" value="1"/>
</dbReference>
<dbReference type="Pfam" id="PF00672">
    <property type="entry name" value="HAMP"/>
    <property type="match status" value="2"/>
</dbReference>
<dbReference type="SMART" id="SM00304">
    <property type="entry name" value="HAMP"/>
    <property type="match status" value="4"/>
</dbReference>
<dbReference type="HOGENOM" id="CLU_000445_107_27_11"/>
<keyword evidence="7" id="KW-0472">Membrane</keyword>
<keyword evidence="11" id="KW-1185">Reference proteome</keyword>
<evidence type="ECO:0000256" key="3">
    <source>
        <dbReference type="ARBA" id="ARBA00023224"/>
    </source>
</evidence>
<sequence length="712" mass="73851" precursor="true">MKLNVRTKLLSGFLVVIALMVVVGVFAISRMGGVNDTVKDVNTSVVPSLQAVGAINGDVFRYRGEQLSYIVDEPAERRDAARSFADAQSKIATQIGVLRRSVSGGERAMVARFDEAWGKYVSTTQGFTMAADSDDHAAALAVVRGGEGAVAFDDVTTQLLALNDRLQRRSFAQVADAEDTVSSGSTTIVVLLAIAAVIGIAIALLAARTIVGGVRQLVRAARGIAKGDVSQRVEIRSRDEIGEAGRAFGEMVDYLEETAGAAKAIAAGDLTVHVEPKSDEDVLGHAFAEMTAQLREALGDSSSLEALVERMETLSEQDLAALEHALAAVAAGDLTVAAVTTTEPLTAEEGAQLGRLAEIFNEMLQRLQSSVHGYDEMRARVAAMLKQIASETQAVAAASQQMATTSEETGRAIGEIASAVGEVAAGADRQVKTVGEAREVGEAVVQAAQMSSDNAEQTARAAEQARTVAEEGAETIARATEGMQALVEVSSTTTEAMRGLGAKSDQIGGIVATITGIAEQTNLLALNAAIEAARAGEQGRGFAVVAEEVRKLAEESRGAAASISGLVAEIQRDTGAAVEGVEAGGAQIEQGVATVQDAREAFLRIGTSVEDMNARVGEIAGAVAEIVERAGQMGENMAEVVSVAEQSSASTEQVSASTQQTSASSQEIAASAQELAKTAEELERLVGQFTLEASEADAVDPADLETALSTTD</sequence>
<dbReference type="AlphaFoldDB" id="D3EZ59"/>
<feature type="domain" description="HAMP" evidence="9">
    <location>
        <begin position="208"/>
        <end position="260"/>
    </location>
</feature>
<dbReference type="SMART" id="SM00283">
    <property type="entry name" value="MA"/>
    <property type="match status" value="1"/>
</dbReference>
<dbReference type="Gene3D" id="1.10.287.950">
    <property type="entry name" value="Methyl-accepting chemotaxis protein"/>
    <property type="match status" value="1"/>
</dbReference>
<evidence type="ECO:0000313" key="11">
    <source>
        <dbReference type="Proteomes" id="UP000008229"/>
    </source>
</evidence>
<dbReference type="CDD" id="cd11386">
    <property type="entry name" value="MCP_signal"/>
    <property type="match status" value="1"/>
</dbReference>
<dbReference type="InterPro" id="IPR024478">
    <property type="entry name" value="HlyB_4HB_MCP"/>
</dbReference>
<dbReference type="CDD" id="cd06225">
    <property type="entry name" value="HAMP"/>
    <property type="match status" value="1"/>
</dbReference>
<dbReference type="RefSeq" id="WP_012934875.1">
    <property type="nucleotide sequence ID" value="NC_013739.1"/>
</dbReference>
<evidence type="ECO:0000256" key="2">
    <source>
        <dbReference type="ARBA" id="ARBA00022989"/>
    </source>
</evidence>
<evidence type="ECO:0000256" key="4">
    <source>
        <dbReference type="ARBA" id="ARBA00029447"/>
    </source>
</evidence>
<feature type="transmembrane region" description="Helical" evidence="7">
    <location>
        <begin position="188"/>
        <end position="207"/>
    </location>
</feature>
<dbReference type="KEGG" id="cwo:Cwoe_3406"/>
<dbReference type="Pfam" id="PF00015">
    <property type="entry name" value="MCPsignal"/>
    <property type="match status" value="1"/>
</dbReference>
<dbReference type="SUPFAM" id="SSF58104">
    <property type="entry name" value="Methyl-accepting chemotaxis protein (MCP) signaling domain"/>
    <property type="match status" value="1"/>
</dbReference>
<keyword evidence="3 5" id="KW-0807">Transducer</keyword>
<dbReference type="OrthoDB" id="2489132at2"/>
<feature type="domain" description="HAMP" evidence="9">
    <location>
        <begin position="319"/>
        <end position="372"/>
    </location>
</feature>
<dbReference type="PROSITE" id="PS50111">
    <property type="entry name" value="CHEMOTAXIS_TRANSDUC_2"/>
    <property type="match status" value="1"/>
</dbReference>
<gene>
    <name evidence="10" type="ordered locus">Cwoe_3406</name>
</gene>
<feature type="domain" description="Methyl-accepting transducer" evidence="8">
    <location>
        <begin position="405"/>
        <end position="676"/>
    </location>
</feature>
<comment type="similarity">
    <text evidence="4">Belongs to the methyl-accepting chemotaxis (MCP) protein family.</text>
</comment>
<dbReference type="Proteomes" id="UP000008229">
    <property type="component" value="Chromosome"/>
</dbReference>
<feature type="domain" description="HAMP" evidence="9">
    <location>
        <begin position="261"/>
        <end position="299"/>
    </location>
</feature>
<dbReference type="GO" id="GO:0007165">
    <property type="term" value="P:signal transduction"/>
    <property type="evidence" value="ECO:0007669"/>
    <property type="project" value="UniProtKB-KW"/>
</dbReference>
<evidence type="ECO:0000256" key="7">
    <source>
        <dbReference type="SAM" id="Phobius"/>
    </source>
</evidence>
<feature type="region of interest" description="Disordered" evidence="6">
    <location>
        <begin position="651"/>
        <end position="674"/>
    </location>
</feature>
<name>D3EZ59_CONWI</name>
<dbReference type="eggNOG" id="COG0840">
    <property type="taxonomic scope" value="Bacteria"/>
</dbReference>
<evidence type="ECO:0000256" key="5">
    <source>
        <dbReference type="PROSITE-ProRule" id="PRU00284"/>
    </source>
</evidence>
<dbReference type="InterPro" id="IPR004089">
    <property type="entry name" value="MCPsignal_dom"/>
</dbReference>
<evidence type="ECO:0000259" key="8">
    <source>
        <dbReference type="PROSITE" id="PS50111"/>
    </source>
</evidence>
<reference evidence="10 11" key="1">
    <citation type="journal article" date="2010" name="Stand. Genomic Sci.">
        <title>Complete genome sequence of Conexibacter woesei type strain (ID131577).</title>
        <authorList>
            <person name="Pukall R."/>
            <person name="Lapidus A."/>
            <person name="Glavina Del Rio T."/>
            <person name="Copeland A."/>
            <person name="Tice H."/>
            <person name="Cheng J.-F."/>
            <person name="Lucas S."/>
            <person name="Chen F."/>
            <person name="Nolan M."/>
            <person name="Bruce D."/>
            <person name="Goodwin L."/>
            <person name="Pitluck S."/>
            <person name="Mavromatis K."/>
            <person name="Ivanova N."/>
            <person name="Ovchinnikova G."/>
            <person name="Pati A."/>
            <person name="Chen A."/>
            <person name="Palaniappan K."/>
            <person name="Land M."/>
            <person name="Hauser L."/>
            <person name="Chang Y.-J."/>
            <person name="Jeffries C.D."/>
            <person name="Chain P."/>
            <person name="Meincke L."/>
            <person name="Sims D."/>
            <person name="Brettin T."/>
            <person name="Detter J.C."/>
            <person name="Rohde M."/>
            <person name="Goeker M."/>
            <person name="Bristow J."/>
            <person name="Eisen J.A."/>
            <person name="Markowitz V."/>
            <person name="Kyrpides N.C."/>
            <person name="Klenk H.-P."/>
            <person name="Hugenholtz P."/>
        </authorList>
    </citation>
    <scope>NUCLEOTIDE SEQUENCE [LARGE SCALE GENOMIC DNA]</scope>
    <source>
        <strain evidence="11">DSM 14684 / CIP 108061 / JCM 11494 / NBRC 100937 / ID131577</strain>
    </source>
</reference>
<organism evidence="10 11">
    <name type="scientific">Conexibacter woesei (strain DSM 14684 / CCUG 47730 / CIP 108061 / JCM 11494 / NBRC 100937 / ID131577)</name>
    <dbReference type="NCBI Taxonomy" id="469383"/>
    <lineage>
        <taxon>Bacteria</taxon>
        <taxon>Bacillati</taxon>
        <taxon>Actinomycetota</taxon>
        <taxon>Thermoleophilia</taxon>
        <taxon>Solirubrobacterales</taxon>
        <taxon>Conexibacteraceae</taxon>
        <taxon>Conexibacter</taxon>
    </lineage>
</organism>
<dbReference type="PANTHER" id="PTHR32089:SF112">
    <property type="entry name" value="LYSOZYME-LIKE PROTEIN-RELATED"/>
    <property type="match status" value="1"/>
</dbReference>